<proteinExistence type="predicted"/>
<dbReference type="OrthoDB" id="1676816at2"/>
<sequence>MGEVVGAGLIAHVPTIVLPETIRRELNDGEDTTLVSGLHQLRREVFDVLDYDTVVVLDSHWATTVEWVVTAQERRSGLFTSEELPRGMSRRPYDFAGDPELAHLIASKAAEHSTWITAIEDDALPIFYATTNVWEFLGQGLPDKRWISIGVCQTADGEDALRLGRALGAAIAESDRKVLLIASGAMSHTFWSLGKLRDHEASGVEHIFTAEAAAADAERIEWFKDGDHARVLDTMDEFYRFKPEARFQHYLMMMGALGEGDCTAPGRQYGEYENSIGTGQVHLWFDRPEGGFPAARTTPTDPDYVRQMGGAGADVPAAG</sequence>
<name>A0A5C4VPZ8_9ACTN</name>
<dbReference type="InterPro" id="IPR004183">
    <property type="entry name" value="Xdiol_dOase_suB"/>
</dbReference>
<dbReference type="Proteomes" id="UP000313231">
    <property type="component" value="Unassembled WGS sequence"/>
</dbReference>
<organism evidence="3 4">
    <name type="scientific">Nocardioides albidus</name>
    <dbReference type="NCBI Taxonomy" id="1517589"/>
    <lineage>
        <taxon>Bacteria</taxon>
        <taxon>Bacillati</taxon>
        <taxon>Actinomycetota</taxon>
        <taxon>Actinomycetes</taxon>
        <taxon>Propionibacteriales</taxon>
        <taxon>Nocardioidaceae</taxon>
        <taxon>Nocardioides</taxon>
    </lineage>
</organism>
<evidence type="ECO:0000259" key="2">
    <source>
        <dbReference type="Pfam" id="PF02900"/>
    </source>
</evidence>
<protein>
    <submittedName>
        <fullName evidence="3">Catechol 1,2-dioxygenase</fullName>
    </submittedName>
</protein>
<keyword evidence="3" id="KW-0560">Oxidoreductase</keyword>
<dbReference type="SUPFAM" id="SSF53213">
    <property type="entry name" value="LigB-like"/>
    <property type="match status" value="1"/>
</dbReference>
<keyword evidence="3" id="KW-0223">Dioxygenase</keyword>
<dbReference type="AlphaFoldDB" id="A0A5C4VPZ8"/>
<feature type="region of interest" description="Disordered" evidence="1">
    <location>
        <begin position="296"/>
        <end position="319"/>
    </location>
</feature>
<dbReference type="Gene3D" id="3.40.830.10">
    <property type="entry name" value="LigB-like"/>
    <property type="match status" value="1"/>
</dbReference>
<dbReference type="GO" id="GO:0008198">
    <property type="term" value="F:ferrous iron binding"/>
    <property type="evidence" value="ECO:0007669"/>
    <property type="project" value="InterPro"/>
</dbReference>
<evidence type="ECO:0000256" key="1">
    <source>
        <dbReference type="SAM" id="MobiDB-lite"/>
    </source>
</evidence>
<feature type="domain" description="Extradiol ring-cleavage dioxygenase class III enzyme subunit B" evidence="2">
    <location>
        <begin position="9"/>
        <end position="267"/>
    </location>
</feature>
<dbReference type="EMBL" id="VDMP01000026">
    <property type="protein sequence ID" value="TNM37389.1"/>
    <property type="molecule type" value="Genomic_DNA"/>
</dbReference>
<reference evidence="3 4" key="1">
    <citation type="journal article" date="2016" name="Int. J. Syst. Evol. Microbiol.">
        <title>Nocardioides albidus sp. nov., an actinobacterium isolated from garden soil.</title>
        <authorList>
            <person name="Singh H."/>
            <person name="Du J."/>
            <person name="Trinh H."/>
            <person name="Won K."/>
            <person name="Yang J.E."/>
            <person name="Yin C."/>
            <person name="Kook M."/>
            <person name="Yi T.H."/>
        </authorList>
    </citation>
    <scope>NUCLEOTIDE SEQUENCE [LARGE SCALE GENOMIC DNA]</scope>
    <source>
        <strain evidence="3 4">CCTCC AB 2015297</strain>
    </source>
</reference>
<dbReference type="RefSeq" id="WP_139623930.1">
    <property type="nucleotide sequence ID" value="NZ_VDMP01000026.1"/>
</dbReference>
<comment type="caution">
    <text evidence="3">The sequence shown here is derived from an EMBL/GenBank/DDBJ whole genome shotgun (WGS) entry which is preliminary data.</text>
</comment>
<evidence type="ECO:0000313" key="4">
    <source>
        <dbReference type="Proteomes" id="UP000313231"/>
    </source>
</evidence>
<evidence type="ECO:0000313" key="3">
    <source>
        <dbReference type="EMBL" id="TNM37389.1"/>
    </source>
</evidence>
<keyword evidence="4" id="KW-1185">Reference proteome</keyword>
<dbReference type="GO" id="GO:0016702">
    <property type="term" value="F:oxidoreductase activity, acting on single donors with incorporation of molecular oxygen, incorporation of two atoms of oxygen"/>
    <property type="evidence" value="ECO:0007669"/>
    <property type="project" value="UniProtKB-ARBA"/>
</dbReference>
<gene>
    <name evidence="3" type="ORF">FHP29_16275</name>
</gene>
<accession>A0A5C4VPZ8</accession>
<dbReference type="Pfam" id="PF02900">
    <property type="entry name" value="LigB"/>
    <property type="match status" value="1"/>
</dbReference>